<feature type="non-terminal residue" evidence="1">
    <location>
        <position position="1"/>
    </location>
</feature>
<reference evidence="1" key="1">
    <citation type="submission" date="2018-11" db="EMBL/GenBank/DDBJ databases">
        <authorList>
            <consortium name="Pathogen Informatics"/>
        </authorList>
    </citation>
    <scope>NUCLEOTIDE SEQUENCE</scope>
</reference>
<organism evidence="1 2">
    <name type="scientific">Protopolystoma xenopodis</name>
    <dbReference type="NCBI Taxonomy" id="117903"/>
    <lineage>
        <taxon>Eukaryota</taxon>
        <taxon>Metazoa</taxon>
        <taxon>Spiralia</taxon>
        <taxon>Lophotrochozoa</taxon>
        <taxon>Platyhelminthes</taxon>
        <taxon>Monogenea</taxon>
        <taxon>Polyopisthocotylea</taxon>
        <taxon>Polystomatidea</taxon>
        <taxon>Polystomatidae</taxon>
        <taxon>Protopolystoma</taxon>
    </lineage>
</organism>
<name>A0A448WPF8_9PLAT</name>
<dbReference type="EMBL" id="CAAALY010030550">
    <property type="protein sequence ID" value="VEL16974.1"/>
    <property type="molecule type" value="Genomic_DNA"/>
</dbReference>
<evidence type="ECO:0000313" key="1">
    <source>
        <dbReference type="EMBL" id="VEL16974.1"/>
    </source>
</evidence>
<dbReference type="Proteomes" id="UP000784294">
    <property type="component" value="Unassembled WGS sequence"/>
</dbReference>
<comment type="caution">
    <text evidence="1">The sequence shown here is derived from an EMBL/GenBank/DDBJ whole genome shotgun (WGS) entry which is preliminary data.</text>
</comment>
<accession>A0A448WPF8</accession>
<evidence type="ECO:0000313" key="2">
    <source>
        <dbReference type="Proteomes" id="UP000784294"/>
    </source>
</evidence>
<sequence>MRRFSLADLTSPASHSTSGLLPVCINSSTSASYASGGSCGILSDSGGCILTDLPLASVPARHRHSSSTGSSTLNSVGHPVAVITAKTVSSMNSSLALPHSPTQMSRVSSSASQSLLRDSIISTSELHTDISPSPITSKSTLSPVYRRPSLLSDTTLTGLLTYAGPMATSYGLTEHDGEECCNWRKLLGVSTWEEAFSP</sequence>
<proteinExistence type="predicted"/>
<protein>
    <submittedName>
        <fullName evidence="1">Uncharacterized protein</fullName>
    </submittedName>
</protein>
<dbReference type="AlphaFoldDB" id="A0A448WPF8"/>
<keyword evidence="2" id="KW-1185">Reference proteome</keyword>
<gene>
    <name evidence="1" type="ORF">PXEA_LOCUS10414</name>
</gene>